<dbReference type="Pfam" id="PF07985">
    <property type="entry name" value="SRR1"/>
    <property type="match status" value="1"/>
</dbReference>
<comment type="caution">
    <text evidence="2">The sequence shown here is derived from an EMBL/GenBank/DDBJ whole genome shotgun (WGS) entry which is preliminary data.</text>
</comment>
<organism evidence="2 3">
    <name type="scientific">Lasiosphaeris hirsuta</name>
    <dbReference type="NCBI Taxonomy" id="260670"/>
    <lineage>
        <taxon>Eukaryota</taxon>
        <taxon>Fungi</taxon>
        <taxon>Dikarya</taxon>
        <taxon>Ascomycota</taxon>
        <taxon>Pezizomycotina</taxon>
        <taxon>Sordariomycetes</taxon>
        <taxon>Sordariomycetidae</taxon>
        <taxon>Sordariales</taxon>
        <taxon>Lasiosphaeriaceae</taxon>
        <taxon>Lasiosphaeris</taxon>
    </lineage>
</organism>
<dbReference type="PANTHER" id="PTHR42080">
    <property type="entry name" value="SRR1 DOMAIN-CONTAINING PROTEIN"/>
    <property type="match status" value="1"/>
</dbReference>
<dbReference type="Proteomes" id="UP001172102">
    <property type="component" value="Unassembled WGS sequence"/>
</dbReference>
<sequence>MAGSQEAAYQYARTLYDSGAPLFSKATRELMTQLEAIRSTGVAASVTVTTPDGEAIDLGTSGTPNIFEDTAGFQQIGINPHISYDHFRNFATLQVKHNLKATYLPLVPHYECRQADVVTGELVPRQKPLPSYEETLEGFQRERTKWDTGRQCEELRRVLRSAEIPRVGNIVAFACGTMHLMEHDGFRAERALQHALILTLRDFLGLSEGKCLARDPSYEDADKKVLSDEGITVVDDAHGFLAVDNESVVFSAYPDVPIRAVVADIARPAVMIWNDVSDPRTPSTGSDGEIHLCADPVTPRLIDIIREQHVRFDFPDDEAFGRLAIYIRKS</sequence>
<dbReference type="AlphaFoldDB" id="A0AA40AGD9"/>
<dbReference type="EMBL" id="JAUKUA010000004">
    <property type="protein sequence ID" value="KAK0715347.1"/>
    <property type="molecule type" value="Genomic_DNA"/>
</dbReference>
<accession>A0AA40AGD9</accession>
<dbReference type="PANTHER" id="PTHR42080:SF3">
    <property type="entry name" value="SRR1-LIKE DOMAIN-CONTAINING PROTEIN"/>
    <property type="match status" value="1"/>
</dbReference>
<keyword evidence="3" id="KW-1185">Reference proteome</keyword>
<gene>
    <name evidence="2" type="ORF">B0H67DRAFT_645110</name>
</gene>
<reference evidence="2" key="1">
    <citation type="submission" date="2023-06" db="EMBL/GenBank/DDBJ databases">
        <title>Genome-scale phylogeny and comparative genomics of the fungal order Sordariales.</title>
        <authorList>
            <consortium name="Lawrence Berkeley National Laboratory"/>
            <person name="Hensen N."/>
            <person name="Bonometti L."/>
            <person name="Westerberg I."/>
            <person name="Brannstrom I.O."/>
            <person name="Guillou S."/>
            <person name="Cros-Aarteil S."/>
            <person name="Calhoun S."/>
            <person name="Haridas S."/>
            <person name="Kuo A."/>
            <person name="Mondo S."/>
            <person name="Pangilinan J."/>
            <person name="Riley R."/>
            <person name="Labutti K."/>
            <person name="Andreopoulos B."/>
            <person name="Lipzen A."/>
            <person name="Chen C."/>
            <person name="Yanf M."/>
            <person name="Daum C."/>
            <person name="Ng V."/>
            <person name="Clum A."/>
            <person name="Steindorff A."/>
            <person name="Ohm R."/>
            <person name="Martin F."/>
            <person name="Silar P."/>
            <person name="Natvig D."/>
            <person name="Lalanne C."/>
            <person name="Gautier V."/>
            <person name="Ament-Velasquez S.L."/>
            <person name="Kruys A."/>
            <person name="Hutchinson M.I."/>
            <person name="Powell A.J."/>
            <person name="Barry K."/>
            <person name="Miller A.N."/>
            <person name="Grigoriev I.V."/>
            <person name="Debuchy R."/>
            <person name="Gladieux P."/>
            <person name="Thoren M.H."/>
            <person name="Johannesson H."/>
        </authorList>
    </citation>
    <scope>NUCLEOTIDE SEQUENCE</scope>
    <source>
        <strain evidence="2">SMH4607-1</strain>
    </source>
</reference>
<evidence type="ECO:0000259" key="1">
    <source>
        <dbReference type="Pfam" id="PF07985"/>
    </source>
</evidence>
<proteinExistence type="predicted"/>
<dbReference type="InterPro" id="IPR012942">
    <property type="entry name" value="SRR1-like"/>
</dbReference>
<feature type="domain" description="SRR1-like" evidence="1">
    <location>
        <begin position="161"/>
        <end position="326"/>
    </location>
</feature>
<name>A0AA40AGD9_9PEZI</name>
<evidence type="ECO:0000313" key="3">
    <source>
        <dbReference type="Proteomes" id="UP001172102"/>
    </source>
</evidence>
<evidence type="ECO:0000313" key="2">
    <source>
        <dbReference type="EMBL" id="KAK0715347.1"/>
    </source>
</evidence>
<protein>
    <recommendedName>
        <fullName evidence="1">SRR1-like domain-containing protein</fullName>
    </recommendedName>
</protein>